<gene>
    <name evidence="1" type="primary">PARPA_07214.1 scaffold 26768</name>
</gene>
<evidence type="ECO:0000313" key="2">
    <source>
        <dbReference type="Proteomes" id="UP000054107"/>
    </source>
</evidence>
<proteinExistence type="predicted"/>
<reference evidence="1 2" key="1">
    <citation type="submission" date="2014-09" db="EMBL/GenBank/DDBJ databases">
        <authorList>
            <person name="Ellenberger Sabrina"/>
        </authorList>
    </citation>
    <scope>NUCLEOTIDE SEQUENCE [LARGE SCALE GENOMIC DNA]</scope>
    <source>
        <strain evidence="1 2">CBS 412.66</strain>
    </source>
</reference>
<dbReference type="AlphaFoldDB" id="A0A0B7NCQ6"/>
<accession>A0A0B7NCQ6</accession>
<dbReference type="EMBL" id="LN729366">
    <property type="protein sequence ID" value="CEP13165.1"/>
    <property type="molecule type" value="Genomic_DNA"/>
</dbReference>
<protein>
    <submittedName>
        <fullName evidence="1">Uncharacterized protein</fullName>
    </submittedName>
</protein>
<keyword evidence="2" id="KW-1185">Reference proteome</keyword>
<evidence type="ECO:0000313" key="1">
    <source>
        <dbReference type="EMBL" id="CEP13165.1"/>
    </source>
</evidence>
<sequence>MPFVIDTQESVNDINTDFKFSSILSELKDIKAMVAELYNARHQGRASANATLSAASDVRTEEETQRSSYFRQLINDPARLTEI</sequence>
<name>A0A0B7NCQ6_9FUNG</name>
<organism evidence="1 2">
    <name type="scientific">Parasitella parasitica</name>
    <dbReference type="NCBI Taxonomy" id="35722"/>
    <lineage>
        <taxon>Eukaryota</taxon>
        <taxon>Fungi</taxon>
        <taxon>Fungi incertae sedis</taxon>
        <taxon>Mucoromycota</taxon>
        <taxon>Mucoromycotina</taxon>
        <taxon>Mucoromycetes</taxon>
        <taxon>Mucorales</taxon>
        <taxon>Mucorineae</taxon>
        <taxon>Mucoraceae</taxon>
        <taxon>Parasitella</taxon>
    </lineage>
</organism>
<dbReference type="Proteomes" id="UP000054107">
    <property type="component" value="Unassembled WGS sequence"/>
</dbReference>